<dbReference type="InterPro" id="IPR011990">
    <property type="entry name" value="TPR-like_helical_dom_sf"/>
</dbReference>
<keyword evidence="4" id="KW-0808">Transferase</keyword>
<dbReference type="Pfam" id="PF13424">
    <property type="entry name" value="TPR_12"/>
    <property type="match status" value="1"/>
</dbReference>
<dbReference type="PANTHER" id="PTHR41523:SF8">
    <property type="entry name" value="ETHYLENE RESPONSE SENSOR PROTEIN"/>
    <property type="match status" value="1"/>
</dbReference>
<reference evidence="13" key="1">
    <citation type="journal article" date="2019" name="Int. J. Syst. Evol. Microbiol.">
        <title>The Global Catalogue of Microorganisms (GCM) 10K type strain sequencing project: providing services to taxonomists for standard genome sequencing and annotation.</title>
        <authorList>
            <consortium name="The Broad Institute Genomics Platform"/>
            <consortium name="The Broad Institute Genome Sequencing Center for Infectious Disease"/>
            <person name="Wu L."/>
            <person name="Ma J."/>
        </authorList>
    </citation>
    <scope>NUCLEOTIDE SEQUENCE [LARGE SCALE GENOMIC DNA]</scope>
    <source>
        <strain evidence="13">CCUG 62414</strain>
    </source>
</reference>
<evidence type="ECO:0000256" key="10">
    <source>
        <dbReference type="SAM" id="SignalP"/>
    </source>
</evidence>
<sequence>MKKLVFILIFFSVCVFSQDNSIDVLQQKLNSEKQAIKQLELINEMVAVAFNQNIAEALKYAKQGVKLSEEIGDKNWQPKFYEMQGRMHANLLELDAATLFFNKAIKGYEAVKNVRGKATTLFKLSWVDKKKGNLEQALQKDLSALKIMETLKDNQGICDALTRVSEDLTRQNRLTEALQYAEKAIAIAEKHNLTSEKFYVNFNAANVAMAKSNYAQSLEYYNHALAICKTQNMGLATEADVTNGVGNALKRLGKYPEALESYKSCLALAKAANYPNAISTVTANLGEINMLLGNFKEALNYQLETVKLQESNNDFSNLIENYNHVSTIYTNLGDFKAALKYKQKAYLLKDSIASIESDAKMSELLTQYETTKKEETIANQEDKISQQKRIQTLSFGLLVLLIGLLIFGFISYRNRSRANKLLASKNTEIELLLKEVHHRVKNNLEIVSSLLALQSAQIEDPNTKEAMVESQNRVNSIGIVHQKLYRGTNLGAIEMKDYVLNLSENILDSFGAENKVQLNLAMNNLDLDIDTAVPLGLIINELLTNTIKYAFPENSNGTITIKLEKQENNMLHLEVADNGIGKSGVTHGTGFGSQLITLLTRQLNGTVKEDYSNGTSIKFNFQLG</sequence>
<accession>A0ABW3JL37</accession>
<name>A0ABW3JL37_9FLAO</name>
<dbReference type="Gene3D" id="3.30.450.20">
    <property type="entry name" value="PAS domain"/>
    <property type="match status" value="1"/>
</dbReference>
<evidence type="ECO:0000256" key="9">
    <source>
        <dbReference type="SAM" id="Phobius"/>
    </source>
</evidence>
<keyword evidence="9" id="KW-0472">Membrane</keyword>
<evidence type="ECO:0000313" key="13">
    <source>
        <dbReference type="Proteomes" id="UP001597061"/>
    </source>
</evidence>
<dbReference type="RefSeq" id="WP_379926912.1">
    <property type="nucleotide sequence ID" value="NZ_JBHTJI010000042.1"/>
</dbReference>
<keyword evidence="6 12" id="KW-0418">Kinase</keyword>
<evidence type="ECO:0000256" key="2">
    <source>
        <dbReference type="ARBA" id="ARBA00012438"/>
    </source>
</evidence>
<evidence type="ECO:0000256" key="5">
    <source>
        <dbReference type="ARBA" id="ARBA00022741"/>
    </source>
</evidence>
<evidence type="ECO:0000256" key="1">
    <source>
        <dbReference type="ARBA" id="ARBA00000085"/>
    </source>
</evidence>
<evidence type="ECO:0000256" key="6">
    <source>
        <dbReference type="ARBA" id="ARBA00022777"/>
    </source>
</evidence>
<keyword evidence="13" id="KW-1185">Reference proteome</keyword>
<dbReference type="Gene3D" id="1.25.40.10">
    <property type="entry name" value="Tetratricopeptide repeat domain"/>
    <property type="match status" value="2"/>
</dbReference>
<keyword evidence="9" id="KW-1133">Transmembrane helix</keyword>
<feature type="chain" id="PRO_5047226552" description="histidine kinase" evidence="10">
    <location>
        <begin position="18"/>
        <end position="624"/>
    </location>
</feature>
<dbReference type="Gene3D" id="3.30.565.10">
    <property type="entry name" value="Histidine kinase-like ATPase, C-terminal domain"/>
    <property type="match status" value="1"/>
</dbReference>
<evidence type="ECO:0000256" key="7">
    <source>
        <dbReference type="ARBA" id="ARBA00022840"/>
    </source>
</evidence>
<proteinExistence type="predicted"/>
<keyword evidence="5" id="KW-0547">Nucleotide-binding</keyword>
<dbReference type="InterPro" id="IPR019734">
    <property type="entry name" value="TPR_rpt"/>
</dbReference>
<keyword evidence="3" id="KW-0597">Phosphoprotein</keyword>
<feature type="transmembrane region" description="Helical" evidence="9">
    <location>
        <begin position="393"/>
        <end position="412"/>
    </location>
</feature>
<feature type="domain" description="Histidine kinase/HSP90-like ATPase" evidence="11">
    <location>
        <begin position="530"/>
        <end position="624"/>
    </location>
</feature>
<evidence type="ECO:0000256" key="4">
    <source>
        <dbReference type="ARBA" id="ARBA00022679"/>
    </source>
</evidence>
<evidence type="ECO:0000259" key="11">
    <source>
        <dbReference type="SMART" id="SM00387"/>
    </source>
</evidence>
<dbReference type="SUPFAM" id="SSF55874">
    <property type="entry name" value="ATPase domain of HSP90 chaperone/DNA topoisomerase II/histidine kinase"/>
    <property type="match status" value="1"/>
</dbReference>
<dbReference type="PANTHER" id="PTHR41523">
    <property type="entry name" value="TWO-COMPONENT SYSTEM SENSOR PROTEIN"/>
    <property type="match status" value="1"/>
</dbReference>
<protein>
    <recommendedName>
        <fullName evidence="2">histidine kinase</fullName>
        <ecNumber evidence="2">2.7.13.3</ecNumber>
    </recommendedName>
</protein>
<keyword evidence="8" id="KW-0802">TPR repeat</keyword>
<evidence type="ECO:0000256" key="8">
    <source>
        <dbReference type="PROSITE-ProRule" id="PRU00339"/>
    </source>
</evidence>
<evidence type="ECO:0000313" key="12">
    <source>
        <dbReference type="EMBL" id="MFD0991230.1"/>
    </source>
</evidence>
<comment type="catalytic activity">
    <reaction evidence="1">
        <text>ATP + protein L-histidine = ADP + protein N-phospho-L-histidine.</text>
        <dbReference type="EC" id="2.7.13.3"/>
    </reaction>
</comment>
<keyword evidence="10" id="KW-0732">Signal</keyword>
<dbReference type="SMART" id="SM00028">
    <property type="entry name" value="TPR"/>
    <property type="match status" value="5"/>
</dbReference>
<dbReference type="Pfam" id="PF07568">
    <property type="entry name" value="HisKA_2"/>
    <property type="match status" value="1"/>
</dbReference>
<dbReference type="SUPFAM" id="SSF48452">
    <property type="entry name" value="TPR-like"/>
    <property type="match status" value="2"/>
</dbReference>
<dbReference type="EC" id="2.7.13.3" evidence="2"/>
<feature type="signal peptide" evidence="10">
    <location>
        <begin position="1"/>
        <end position="17"/>
    </location>
</feature>
<dbReference type="InterPro" id="IPR003594">
    <property type="entry name" value="HATPase_dom"/>
</dbReference>
<dbReference type="InterPro" id="IPR011495">
    <property type="entry name" value="Sig_transdc_His_kin_sub2_dim/P"/>
</dbReference>
<feature type="repeat" description="TPR" evidence="8">
    <location>
        <begin position="239"/>
        <end position="272"/>
    </location>
</feature>
<gene>
    <name evidence="12" type="ORF">ACFQ1R_14075</name>
</gene>
<dbReference type="SMART" id="SM00387">
    <property type="entry name" value="HATPase_c"/>
    <property type="match status" value="1"/>
</dbReference>
<dbReference type="GO" id="GO:0016301">
    <property type="term" value="F:kinase activity"/>
    <property type="evidence" value="ECO:0007669"/>
    <property type="project" value="UniProtKB-KW"/>
</dbReference>
<dbReference type="Pfam" id="PF02518">
    <property type="entry name" value="HATPase_c"/>
    <property type="match status" value="1"/>
</dbReference>
<dbReference type="Proteomes" id="UP001597061">
    <property type="component" value="Unassembled WGS sequence"/>
</dbReference>
<keyword evidence="9" id="KW-0812">Transmembrane</keyword>
<organism evidence="12 13">
    <name type="scientific">Mariniflexile jejuense</name>
    <dbReference type="NCBI Taxonomy" id="1173582"/>
    <lineage>
        <taxon>Bacteria</taxon>
        <taxon>Pseudomonadati</taxon>
        <taxon>Bacteroidota</taxon>
        <taxon>Flavobacteriia</taxon>
        <taxon>Flavobacteriales</taxon>
        <taxon>Flavobacteriaceae</taxon>
        <taxon>Mariniflexile</taxon>
    </lineage>
</organism>
<keyword evidence="7" id="KW-0067">ATP-binding</keyword>
<dbReference type="InterPro" id="IPR036890">
    <property type="entry name" value="HATPase_C_sf"/>
</dbReference>
<dbReference type="EMBL" id="JBHTJI010000042">
    <property type="protein sequence ID" value="MFD0991230.1"/>
    <property type="molecule type" value="Genomic_DNA"/>
</dbReference>
<comment type="caution">
    <text evidence="12">The sequence shown here is derived from an EMBL/GenBank/DDBJ whole genome shotgun (WGS) entry which is preliminary data.</text>
</comment>
<dbReference type="PROSITE" id="PS50005">
    <property type="entry name" value="TPR"/>
    <property type="match status" value="1"/>
</dbReference>
<evidence type="ECO:0000256" key="3">
    <source>
        <dbReference type="ARBA" id="ARBA00022553"/>
    </source>
</evidence>
<dbReference type="Pfam" id="PF13374">
    <property type="entry name" value="TPR_10"/>
    <property type="match status" value="1"/>
</dbReference>